<dbReference type="EMBL" id="CP001708">
    <property type="protein sequence ID" value="ACV29372.1"/>
    <property type="molecule type" value="Genomic_DNA"/>
</dbReference>
<dbReference type="RefSeq" id="WP_015778271.1">
    <property type="nucleotide sequence ID" value="NC_013171.1"/>
</dbReference>
<dbReference type="eggNOG" id="ENOG5033V47">
    <property type="taxonomic scope" value="Bacteria"/>
</dbReference>
<dbReference type="STRING" id="525919.Apre_1349"/>
<dbReference type="AlphaFoldDB" id="C7RDV9"/>
<proteinExistence type="predicted"/>
<sequence length="223" mass="26642">MKMIKVLTSGNLSYAYNKSSDLKKKLEKDRKEEHLNEVKFLVANDRDYEKLMLFVILSPIFIACFDSSSQELDFFRRRISNSNFPYGLYPEFFPFEEEKYRNFYMNKENKEDIFLNEEGLIEFTINPIGDKYILALAYLLEKLIEDDKNRKKLLTYFAEIRNDIVINGRRSILANGIQAFYLSKYVVVRMIEIIDKLMAEEKNDNIYLKAIYDRLENLKRCDF</sequence>
<dbReference type="HOGENOM" id="CLU_1183057_0_0_9"/>
<dbReference type="KEGG" id="apr:Apre_1349"/>
<name>C7RDV9_ANAPD</name>
<dbReference type="OrthoDB" id="1690563at2"/>
<accession>C7RDV9</accession>
<protein>
    <submittedName>
        <fullName evidence="1">Uncharacterized protein</fullName>
    </submittedName>
</protein>
<dbReference type="Proteomes" id="UP000002294">
    <property type="component" value="Chromosome"/>
</dbReference>
<keyword evidence="2" id="KW-1185">Reference proteome</keyword>
<gene>
    <name evidence="1" type="ordered locus">Apre_1349</name>
</gene>
<evidence type="ECO:0000313" key="2">
    <source>
        <dbReference type="Proteomes" id="UP000002294"/>
    </source>
</evidence>
<organism evidence="1 2">
    <name type="scientific">Anaerococcus prevotii (strain ATCC 9321 / DSM 20548 / JCM 6508 / NCTC 11806 / PC1)</name>
    <name type="common">Peptostreptococcus prevotii</name>
    <name type="synonym">Peptococcus prevotii</name>
    <dbReference type="NCBI Taxonomy" id="525919"/>
    <lineage>
        <taxon>Bacteria</taxon>
        <taxon>Bacillati</taxon>
        <taxon>Bacillota</taxon>
        <taxon>Tissierellia</taxon>
        <taxon>Tissierellales</taxon>
        <taxon>Peptoniphilaceae</taxon>
        <taxon>Anaerococcus</taxon>
    </lineage>
</organism>
<reference evidence="1 2" key="1">
    <citation type="journal article" date="2009" name="Stand. Genomic Sci.">
        <title>Complete genome sequence of Anaerococcus prevotii type strain (PC1).</title>
        <authorList>
            <person name="Labutti K."/>
            <person name="Pukall R."/>
            <person name="Steenblock K."/>
            <person name="Glavina Del Rio T."/>
            <person name="Tice H."/>
            <person name="Copeland A."/>
            <person name="Cheng J.F."/>
            <person name="Lucas S."/>
            <person name="Chen F."/>
            <person name="Nolan M."/>
            <person name="Bruce D."/>
            <person name="Goodwin L."/>
            <person name="Pitluck S."/>
            <person name="Ivanova N."/>
            <person name="Mavromatis K."/>
            <person name="Ovchinnikova G."/>
            <person name="Pati A."/>
            <person name="Chen A."/>
            <person name="Palaniappan K."/>
            <person name="Land M."/>
            <person name="Hauser L."/>
            <person name="Chang Y.J."/>
            <person name="Jeffries C.D."/>
            <person name="Chain P."/>
            <person name="Saunders E."/>
            <person name="Brettin T."/>
            <person name="Detter J.C."/>
            <person name="Han C."/>
            <person name="Goker M."/>
            <person name="Bristow J."/>
            <person name="Eisen J.A."/>
            <person name="Markowitz V."/>
            <person name="Hugenholtz P."/>
            <person name="Kyrpides N.C."/>
            <person name="Klenk H.P."/>
            <person name="Lapidus A."/>
        </authorList>
    </citation>
    <scope>NUCLEOTIDE SEQUENCE [LARGE SCALE GENOMIC DNA]</scope>
    <source>
        <strain evidence="2">ATCC 9321 / DSM 20548 / JCM 6508 / NCTC 11806 / PC1</strain>
    </source>
</reference>
<evidence type="ECO:0000313" key="1">
    <source>
        <dbReference type="EMBL" id="ACV29372.1"/>
    </source>
</evidence>